<keyword evidence="6" id="KW-0862">Zinc</keyword>
<dbReference type="Pfam" id="PF00246">
    <property type="entry name" value="Peptidase_M14"/>
    <property type="match status" value="1"/>
</dbReference>
<feature type="active site" description="Proton donor/acceptor" evidence="8">
    <location>
        <position position="292"/>
    </location>
</feature>
<evidence type="ECO:0000256" key="6">
    <source>
        <dbReference type="ARBA" id="ARBA00022833"/>
    </source>
</evidence>
<dbReference type="GO" id="GO:0005615">
    <property type="term" value="C:extracellular space"/>
    <property type="evidence" value="ECO:0007669"/>
    <property type="project" value="TreeGrafter"/>
</dbReference>
<dbReference type="GO" id="GO:0004181">
    <property type="term" value="F:metallocarboxypeptidase activity"/>
    <property type="evidence" value="ECO:0007669"/>
    <property type="project" value="InterPro"/>
</dbReference>
<dbReference type="GO" id="GO:0008270">
    <property type="term" value="F:zinc ion binding"/>
    <property type="evidence" value="ECO:0007669"/>
    <property type="project" value="InterPro"/>
</dbReference>
<evidence type="ECO:0000256" key="7">
    <source>
        <dbReference type="ARBA" id="ARBA00023049"/>
    </source>
</evidence>
<gene>
    <name evidence="11" type="ORF">N780_08150</name>
</gene>
<keyword evidence="12" id="KW-1185">Reference proteome</keyword>
<evidence type="ECO:0000256" key="8">
    <source>
        <dbReference type="PROSITE-ProRule" id="PRU01379"/>
    </source>
</evidence>
<dbReference type="STRING" id="1385513.N780_08150"/>
<dbReference type="Gene3D" id="3.40.630.10">
    <property type="entry name" value="Zn peptidases"/>
    <property type="match status" value="1"/>
</dbReference>
<evidence type="ECO:0000256" key="5">
    <source>
        <dbReference type="ARBA" id="ARBA00022801"/>
    </source>
</evidence>
<evidence type="ECO:0000259" key="10">
    <source>
        <dbReference type="PROSITE" id="PS52035"/>
    </source>
</evidence>
<dbReference type="InterPro" id="IPR032812">
    <property type="entry name" value="SbsA_Ig"/>
</dbReference>
<protein>
    <submittedName>
        <fullName evidence="11">Gamma-D-glutamyl-meso-diaminopimelate peptidase</fullName>
    </submittedName>
</protein>
<dbReference type="RefSeq" id="WP_052115008.1">
    <property type="nucleotide sequence ID" value="NZ_AVBG01000007.1"/>
</dbReference>
<dbReference type="SUPFAM" id="SSF53187">
    <property type="entry name" value="Zn-dependent exopeptidases"/>
    <property type="match status" value="1"/>
</dbReference>
<organism evidence="11 12">
    <name type="scientific">Pontibacillus chungwhensis BH030062</name>
    <dbReference type="NCBI Taxonomy" id="1385513"/>
    <lineage>
        <taxon>Bacteria</taxon>
        <taxon>Bacillati</taxon>
        <taxon>Bacillota</taxon>
        <taxon>Bacilli</taxon>
        <taxon>Bacillales</taxon>
        <taxon>Bacillaceae</taxon>
        <taxon>Pontibacillus</taxon>
    </lineage>
</organism>
<dbReference type="eggNOG" id="COG2866">
    <property type="taxonomic scope" value="Bacteria"/>
</dbReference>
<reference evidence="11 12" key="1">
    <citation type="submission" date="2013-08" db="EMBL/GenBank/DDBJ databases">
        <title>Genome of Pontibacillus chungwhensis.</title>
        <authorList>
            <person name="Wang Q."/>
            <person name="Wang G."/>
        </authorList>
    </citation>
    <scope>NUCLEOTIDE SEQUENCE [LARGE SCALE GENOMIC DNA]</scope>
    <source>
        <strain evidence="11 12">BH030062</strain>
    </source>
</reference>
<evidence type="ECO:0000256" key="1">
    <source>
        <dbReference type="ARBA" id="ARBA00001947"/>
    </source>
</evidence>
<evidence type="ECO:0000256" key="2">
    <source>
        <dbReference type="ARBA" id="ARBA00005988"/>
    </source>
</evidence>
<dbReference type="EMBL" id="AVBG01000007">
    <property type="protein sequence ID" value="KGP91190.1"/>
    <property type="molecule type" value="Genomic_DNA"/>
</dbReference>
<evidence type="ECO:0000313" key="11">
    <source>
        <dbReference type="EMBL" id="KGP91190.1"/>
    </source>
</evidence>
<keyword evidence="4 9" id="KW-0732">Signal</keyword>
<name>A0A0A2VBZ4_9BACI</name>
<accession>A0A0A2VBZ4</accession>
<feature type="domain" description="Peptidase M14" evidence="10">
    <location>
        <begin position="34"/>
        <end position="325"/>
    </location>
</feature>
<evidence type="ECO:0000313" key="12">
    <source>
        <dbReference type="Proteomes" id="UP000030153"/>
    </source>
</evidence>
<dbReference type="SMART" id="SM00631">
    <property type="entry name" value="Zn_pept"/>
    <property type="match status" value="1"/>
</dbReference>
<comment type="similarity">
    <text evidence="2 8">Belongs to the peptidase M14 family.</text>
</comment>
<evidence type="ECO:0000256" key="3">
    <source>
        <dbReference type="ARBA" id="ARBA00022670"/>
    </source>
</evidence>
<dbReference type="PANTHER" id="PTHR11705:SF143">
    <property type="entry name" value="SLL0236 PROTEIN"/>
    <property type="match status" value="1"/>
</dbReference>
<keyword evidence="5" id="KW-0378">Hydrolase</keyword>
<comment type="caution">
    <text evidence="11">The sequence shown here is derived from an EMBL/GenBank/DDBJ whole genome shotgun (WGS) entry which is preliminary data.</text>
</comment>
<dbReference type="PROSITE" id="PS52035">
    <property type="entry name" value="PEPTIDASE_M14"/>
    <property type="match status" value="1"/>
</dbReference>
<feature type="chain" id="PRO_5001995122" evidence="9">
    <location>
        <begin position="27"/>
        <end position="504"/>
    </location>
</feature>
<evidence type="ECO:0000256" key="4">
    <source>
        <dbReference type="ARBA" id="ARBA00022729"/>
    </source>
</evidence>
<proteinExistence type="inferred from homology"/>
<keyword evidence="3" id="KW-0645">Protease</keyword>
<dbReference type="AlphaFoldDB" id="A0A0A2VBZ4"/>
<keyword evidence="7" id="KW-0482">Metalloprotease</keyword>
<dbReference type="PRINTS" id="PR00765">
    <property type="entry name" value="CRBOXYPTASEA"/>
</dbReference>
<dbReference type="PANTHER" id="PTHR11705">
    <property type="entry name" value="PROTEASE FAMILY M14 CARBOXYPEPTIDASE A,B"/>
    <property type="match status" value="1"/>
</dbReference>
<dbReference type="Proteomes" id="UP000030153">
    <property type="component" value="Unassembled WGS sequence"/>
</dbReference>
<comment type="cofactor">
    <cofactor evidence="1">
        <name>Zn(2+)</name>
        <dbReference type="ChEBI" id="CHEBI:29105"/>
    </cofactor>
</comment>
<feature type="signal peptide" evidence="9">
    <location>
        <begin position="1"/>
        <end position="26"/>
    </location>
</feature>
<sequence>MNQVVKKIIIMAFFLTAFIASNQTIAASVVDTNSTYTYETMKKDLAELDETYGDLIELYTIGQSVYGRDIVLVRLGNGQADTFYNGSHHAREWLTTILNMKMIESYAEAAEAGTTIEGYDVRSLLEKGTLWFVPMVNPDGVTLQQKGLQAFPKDIHKSLISMNNGSSNFDRWKANVQGIDLNRQYPSGWEEVSTTSPSWKNYKGEYPFQAPEAKVMRDLTYLLNPAVSLAYHTSGRVIYWNFNVDQEDLGRDQDIAELYASLSGYRMVPTYAGSGYTDWINEVFDRPSLTPELGLYAGERHVDPATFPETWRRNKEAGLAMANESVKLQFPEHTPGDQPVVLGDRATERDILPPRDIDDYYEKALDIMEDYHLSQEESIEYYSWYQQCKGDCSINDPELNEVFDKLLHFEDLPEQKDIEEDKTWTIELNTHIDPESVNKDNVYIQTTEGQAVPLEDAVVEDNFITVHAEESYRKGKSYTIYVKDLISAGGQKMEEPVEMTFTIQ</sequence>
<dbReference type="GO" id="GO:0006508">
    <property type="term" value="P:proteolysis"/>
    <property type="evidence" value="ECO:0007669"/>
    <property type="project" value="UniProtKB-KW"/>
</dbReference>
<evidence type="ECO:0000256" key="9">
    <source>
        <dbReference type="SAM" id="SignalP"/>
    </source>
</evidence>
<dbReference type="Pfam" id="PF13205">
    <property type="entry name" value="Big_5"/>
    <property type="match status" value="1"/>
</dbReference>
<dbReference type="InterPro" id="IPR000834">
    <property type="entry name" value="Peptidase_M14"/>
</dbReference>